<dbReference type="Proteomes" id="UP000821865">
    <property type="component" value="Chromosome 2"/>
</dbReference>
<keyword evidence="2" id="KW-1185">Reference proteome</keyword>
<dbReference type="EMBL" id="CM023471">
    <property type="protein sequence ID" value="KAH7964925.1"/>
    <property type="molecule type" value="Genomic_DNA"/>
</dbReference>
<evidence type="ECO:0000313" key="2">
    <source>
        <dbReference type="Proteomes" id="UP000821865"/>
    </source>
</evidence>
<gene>
    <name evidence="1" type="ORF">HPB49_002570</name>
</gene>
<proteinExistence type="predicted"/>
<name>A0ACB8DA56_DERSI</name>
<sequence length="131" mass="14536">MLAHLAAAANAGSADVERAANTPIGPFMLSGDRFASFLCPDCTVKFTTLSHLQAHWLREHHRCQRQQQTTLLLQTTAAPAERSDCGHTRNRENFLLGEFDNFLLQDVTSVASHQRLAVKVKFCKIAMNVSI</sequence>
<accession>A0ACB8DA56</accession>
<protein>
    <submittedName>
        <fullName evidence="1">Uncharacterized protein</fullName>
    </submittedName>
</protein>
<evidence type="ECO:0000313" key="1">
    <source>
        <dbReference type="EMBL" id="KAH7964925.1"/>
    </source>
</evidence>
<comment type="caution">
    <text evidence="1">The sequence shown here is derived from an EMBL/GenBank/DDBJ whole genome shotgun (WGS) entry which is preliminary data.</text>
</comment>
<reference evidence="1" key="1">
    <citation type="submission" date="2020-05" db="EMBL/GenBank/DDBJ databases">
        <title>Large-scale comparative analyses of tick genomes elucidate their genetic diversity and vector capacities.</title>
        <authorList>
            <person name="Jia N."/>
            <person name="Wang J."/>
            <person name="Shi W."/>
            <person name="Du L."/>
            <person name="Sun Y."/>
            <person name="Zhan W."/>
            <person name="Jiang J."/>
            <person name="Wang Q."/>
            <person name="Zhang B."/>
            <person name="Ji P."/>
            <person name="Sakyi L.B."/>
            <person name="Cui X."/>
            <person name="Yuan T."/>
            <person name="Jiang B."/>
            <person name="Yang W."/>
            <person name="Lam T.T.-Y."/>
            <person name="Chang Q."/>
            <person name="Ding S."/>
            <person name="Wang X."/>
            <person name="Zhu J."/>
            <person name="Ruan X."/>
            <person name="Zhao L."/>
            <person name="Wei J."/>
            <person name="Que T."/>
            <person name="Du C."/>
            <person name="Cheng J."/>
            <person name="Dai P."/>
            <person name="Han X."/>
            <person name="Huang E."/>
            <person name="Gao Y."/>
            <person name="Liu J."/>
            <person name="Shao H."/>
            <person name="Ye R."/>
            <person name="Li L."/>
            <person name="Wei W."/>
            <person name="Wang X."/>
            <person name="Wang C."/>
            <person name="Yang T."/>
            <person name="Huo Q."/>
            <person name="Li W."/>
            <person name="Guo W."/>
            <person name="Chen H."/>
            <person name="Zhou L."/>
            <person name="Ni X."/>
            <person name="Tian J."/>
            <person name="Zhou Y."/>
            <person name="Sheng Y."/>
            <person name="Liu T."/>
            <person name="Pan Y."/>
            <person name="Xia L."/>
            <person name="Li J."/>
            <person name="Zhao F."/>
            <person name="Cao W."/>
        </authorList>
    </citation>
    <scope>NUCLEOTIDE SEQUENCE</scope>
    <source>
        <strain evidence="1">Dsil-2018</strain>
    </source>
</reference>
<organism evidence="1 2">
    <name type="scientific">Dermacentor silvarum</name>
    <name type="common">Tick</name>
    <dbReference type="NCBI Taxonomy" id="543639"/>
    <lineage>
        <taxon>Eukaryota</taxon>
        <taxon>Metazoa</taxon>
        <taxon>Ecdysozoa</taxon>
        <taxon>Arthropoda</taxon>
        <taxon>Chelicerata</taxon>
        <taxon>Arachnida</taxon>
        <taxon>Acari</taxon>
        <taxon>Parasitiformes</taxon>
        <taxon>Ixodida</taxon>
        <taxon>Ixodoidea</taxon>
        <taxon>Ixodidae</taxon>
        <taxon>Rhipicephalinae</taxon>
        <taxon>Dermacentor</taxon>
    </lineage>
</organism>